<dbReference type="AlphaFoldDB" id="A0A7R9YQP2"/>
<reference evidence="1" key="1">
    <citation type="submission" date="2021-01" db="EMBL/GenBank/DDBJ databases">
        <authorList>
            <person name="Corre E."/>
            <person name="Pelletier E."/>
            <person name="Niang G."/>
            <person name="Scheremetjew M."/>
            <person name="Finn R."/>
            <person name="Kale V."/>
            <person name="Holt S."/>
            <person name="Cochrane G."/>
            <person name="Meng A."/>
            <person name="Brown T."/>
            <person name="Cohen L."/>
        </authorList>
    </citation>
    <scope>NUCLEOTIDE SEQUENCE</scope>
    <source>
        <strain evidence="1">CCMP219</strain>
    </source>
</reference>
<proteinExistence type="predicted"/>
<evidence type="ECO:0000313" key="1">
    <source>
        <dbReference type="EMBL" id="CAD8280887.1"/>
    </source>
</evidence>
<dbReference type="EMBL" id="HBEC01001940">
    <property type="protein sequence ID" value="CAD8280887.1"/>
    <property type="molecule type" value="Transcribed_RNA"/>
</dbReference>
<accession>A0A7R9YQP2</accession>
<gene>
    <name evidence="1" type="ORF">CEUR00632_LOCUS922</name>
</gene>
<sequence length="130" mass="13886">MAIAQHGMVAPAWVVLPSAACPRRHDTAQAQLASCSMHAVCGWACNQRPPFHASMTLLSMGIHGALLATQLQQLSPAATATYVAFSCSFPTFFVETLSWRGSAGWWWWRVGQPGVSSPSCSSHRPAAACT</sequence>
<name>A0A7R9YQP2_9CHLO</name>
<protein>
    <submittedName>
        <fullName evidence="1">Uncharacterized protein</fullName>
    </submittedName>
</protein>
<organism evidence="1">
    <name type="scientific">Chlamydomonas euryale</name>
    <dbReference type="NCBI Taxonomy" id="1486919"/>
    <lineage>
        <taxon>Eukaryota</taxon>
        <taxon>Viridiplantae</taxon>
        <taxon>Chlorophyta</taxon>
        <taxon>core chlorophytes</taxon>
        <taxon>Chlorophyceae</taxon>
        <taxon>CS clade</taxon>
        <taxon>Chlamydomonadales</taxon>
        <taxon>Chlamydomonadaceae</taxon>
        <taxon>Chlamydomonas</taxon>
    </lineage>
</organism>